<protein>
    <submittedName>
        <fullName evidence="6">1-(5-phosphoribosyl)-5-[(5-phosphoribosylamino)methylideneamino] imidazole-4-carboxamide isomerase</fullName>
        <ecNumber evidence="6">5.3.1.16</ecNumber>
    </submittedName>
</protein>
<dbReference type="EC" id="5.3.1.16" evidence="6"/>
<evidence type="ECO:0000313" key="6">
    <source>
        <dbReference type="EMBL" id="KXG77208.1"/>
    </source>
</evidence>
<dbReference type="Gene3D" id="3.20.20.70">
    <property type="entry name" value="Aldolase class I"/>
    <property type="match status" value="1"/>
</dbReference>
<accession>A0A140L9I3</accession>
<gene>
    <name evidence="6" type="primary">hisA_2</name>
    <name evidence="6" type="ORF">AN619_07380</name>
</gene>
<evidence type="ECO:0000313" key="7">
    <source>
        <dbReference type="Proteomes" id="UP000070456"/>
    </source>
</evidence>
<proteinExistence type="inferred from homology"/>
<evidence type="ECO:0000256" key="2">
    <source>
        <dbReference type="ARBA" id="ARBA00022605"/>
    </source>
</evidence>
<dbReference type="Pfam" id="PF00977">
    <property type="entry name" value="His_biosynth"/>
    <property type="match status" value="1"/>
</dbReference>
<comment type="caution">
    <text evidence="6">The sequence shown here is derived from an EMBL/GenBank/DDBJ whole genome shotgun (WGS) entry which is preliminary data.</text>
</comment>
<dbReference type="PANTHER" id="PTHR43090:SF2">
    <property type="entry name" value="1-(5-PHOSPHORIBOSYL)-5-[(5-PHOSPHORIBOSYLAMINO)METHYLIDENEAMINO] IMIDAZOLE-4-CARBOXAMIDE ISOMERASE"/>
    <property type="match status" value="1"/>
</dbReference>
<dbReference type="InterPro" id="IPR006062">
    <property type="entry name" value="His_biosynth"/>
</dbReference>
<evidence type="ECO:0000256" key="4">
    <source>
        <dbReference type="ARBA" id="ARBA00029440"/>
    </source>
</evidence>
<dbReference type="InterPro" id="IPR013785">
    <property type="entry name" value="Aldolase_TIM"/>
</dbReference>
<dbReference type="Proteomes" id="UP000070456">
    <property type="component" value="Unassembled WGS sequence"/>
</dbReference>
<dbReference type="InterPro" id="IPR044524">
    <property type="entry name" value="Isoase_HisA-like"/>
</dbReference>
<dbReference type="SUPFAM" id="SSF51366">
    <property type="entry name" value="Ribulose-phoshate binding barrel"/>
    <property type="match status" value="1"/>
</dbReference>
<keyword evidence="3 5" id="KW-0368">Histidine biosynthesis</keyword>
<evidence type="ECO:0000256" key="5">
    <source>
        <dbReference type="RuleBase" id="RU003657"/>
    </source>
</evidence>
<evidence type="ECO:0000256" key="1">
    <source>
        <dbReference type="ARBA" id="ARBA00009667"/>
    </source>
</evidence>
<keyword evidence="2 5" id="KW-0028">Amino-acid biosynthesis</keyword>
<dbReference type="AlphaFoldDB" id="A0A140L9I3"/>
<sequence length="88" mass="9825">MIIFPAIDIRKGKCVRLEQGNFAKEQIYGEDPVEVARKWENQGARYLHLVDLDGACRGMPQHREIIGQIVRVVKIPVQAGGGSEPSKI</sequence>
<dbReference type="STRING" id="520762.AN619_07380"/>
<dbReference type="GO" id="GO:0000105">
    <property type="term" value="P:L-histidine biosynthetic process"/>
    <property type="evidence" value="ECO:0007669"/>
    <property type="project" value="UniProtKB-KW"/>
</dbReference>
<dbReference type="EMBL" id="LOEE01000019">
    <property type="protein sequence ID" value="KXG77208.1"/>
    <property type="molecule type" value="Genomic_DNA"/>
</dbReference>
<dbReference type="GO" id="GO:0000162">
    <property type="term" value="P:L-tryptophan biosynthetic process"/>
    <property type="evidence" value="ECO:0007669"/>
    <property type="project" value="TreeGrafter"/>
</dbReference>
<dbReference type="PATRIC" id="fig|520762.4.peg.824"/>
<keyword evidence="7" id="KW-1185">Reference proteome</keyword>
<dbReference type="GO" id="GO:0005737">
    <property type="term" value="C:cytoplasm"/>
    <property type="evidence" value="ECO:0007669"/>
    <property type="project" value="TreeGrafter"/>
</dbReference>
<dbReference type="GO" id="GO:0003949">
    <property type="term" value="F:1-(5-phosphoribosyl)-5-[(5-phosphoribosylamino)methylideneamino]imidazole-4-carboxamide isomerase activity"/>
    <property type="evidence" value="ECO:0007669"/>
    <property type="project" value="UniProtKB-EC"/>
</dbReference>
<evidence type="ECO:0000256" key="3">
    <source>
        <dbReference type="ARBA" id="ARBA00023102"/>
    </source>
</evidence>
<comment type="pathway">
    <text evidence="4">Amino-acid biosynthesis.</text>
</comment>
<comment type="similarity">
    <text evidence="1 5">Belongs to the HisA/HisF family.</text>
</comment>
<organism evidence="6 7">
    <name type="scientific">Thermotalea metallivorans</name>
    <dbReference type="NCBI Taxonomy" id="520762"/>
    <lineage>
        <taxon>Bacteria</taxon>
        <taxon>Bacillati</taxon>
        <taxon>Bacillota</taxon>
        <taxon>Clostridia</taxon>
        <taxon>Peptostreptococcales</taxon>
        <taxon>Thermotaleaceae</taxon>
        <taxon>Thermotalea</taxon>
    </lineage>
</organism>
<dbReference type="PANTHER" id="PTHR43090">
    <property type="entry name" value="1-(5-PHOSPHORIBOSYL)-5-[(5-PHOSPHORIBOSYLAMINO)METHYLIDENEAMINO] IMIDAZOLE-4-CARBOXAMIDE ISOMERASE"/>
    <property type="match status" value="1"/>
</dbReference>
<reference evidence="6 7" key="1">
    <citation type="submission" date="2015-12" db="EMBL/GenBank/DDBJ databases">
        <title>Draft genome sequence of the thermoanaerobe Thermotalea metallivorans, an isolate from the runoff channel of the Great Artesian Basin, Australia.</title>
        <authorList>
            <person name="Patel B.K."/>
        </authorList>
    </citation>
    <scope>NUCLEOTIDE SEQUENCE [LARGE SCALE GENOMIC DNA]</scope>
    <source>
        <strain evidence="6 7">B2-1</strain>
    </source>
</reference>
<dbReference type="InterPro" id="IPR011060">
    <property type="entry name" value="RibuloseP-bd_barrel"/>
</dbReference>
<keyword evidence="6" id="KW-0413">Isomerase</keyword>
<name>A0A140L9I3_9FIRM</name>